<dbReference type="EMBL" id="QNQT01000002">
    <property type="protein sequence ID" value="RDU37883.1"/>
    <property type="molecule type" value="Genomic_DNA"/>
</dbReference>
<keyword evidence="1" id="KW-0812">Transmembrane</keyword>
<evidence type="ECO:0000256" key="1">
    <source>
        <dbReference type="SAM" id="Phobius"/>
    </source>
</evidence>
<accession>A0A3D8GTU8</accession>
<proteinExistence type="predicted"/>
<feature type="transmembrane region" description="Helical" evidence="1">
    <location>
        <begin position="5"/>
        <end position="20"/>
    </location>
</feature>
<dbReference type="OrthoDB" id="2942191at2"/>
<evidence type="ECO:0000313" key="2">
    <source>
        <dbReference type="EMBL" id="RDU37883.1"/>
    </source>
</evidence>
<protein>
    <submittedName>
        <fullName evidence="2">Uncharacterized protein</fullName>
    </submittedName>
</protein>
<dbReference type="AlphaFoldDB" id="A0A3D8GTU8"/>
<keyword evidence="1" id="KW-1133">Transmembrane helix</keyword>
<dbReference type="Proteomes" id="UP000257144">
    <property type="component" value="Unassembled WGS sequence"/>
</dbReference>
<feature type="transmembrane region" description="Helical" evidence="1">
    <location>
        <begin position="60"/>
        <end position="79"/>
    </location>
</feature>
<organism evidence="2 3">
    <name type="scientific">Neobacillus piezotolerans</name>
    <dbReference type="NCBI Taxonomy" id="2259171"/>
    <lineage>
        <taxon>Bacteria</taxon>
        <taxon>Bacillati</taxon>
        <taxon>Bacillota</taxon>
        <taxon>Bacilli</taxon>
        <taxon>Bacillales</taxon>
        <taxon>Bacillaceae</taxon>
        <taxon>Neobacillus</taxon>
    </lineage>
</organism>
<feature type="transmembrane region" description="Helical" evidence="1">
    <location>
        <begin position="26"/>
        <end position="48"/>
    </location>
</feature>
<comment type="caution">
    <text evidence="2">The sequence shown here is derived from an EMBL/GenBank/DDBJ whole genome shotgun (WGS) entry which is preliminary data.</text>
</comment>
<gene>
    <name evidence="2" type="ORF">DRW41_08695</name>
</gene>
<keyword evidence="3" id="KW-1185">Reference proteome</keyword>
<evidence type="ECO:0000313" key="3">
    <source>
        <dbReference type="Proteomes" id="UP000257144"/>
    </source>
</evidence>
<reference evidence="2 3" key="1">
    <citation type="submission" date="2018-07" db="EMBL/GenBank/DDBJ databases">
        <title>Bacillus sp. YLB-04 draft genome sequence.</title>
        <authorList>
            <person name="Yu L."/>
            <person name="Tang X."/>
        </authorList>
    </citation>
    <scope>NUCLEOTIDE SEQUENCE [LARGE SCALE GENOMIC DNA]</scope>
    <source>
        <strain evidence="2 3">YLB-04</strain>
    </source>
</reference>
<dbReference type="RefSeq" id="WP_115451553.1">
    <property type="nucleotide sequence ID" value="NZ_QNQT01000002.1"/>
</dbReference>
<name>A0A3D8GTU8_9BACI</name>
<sequence>MLWKIYFWIMVVLLIVSMFLKNEYGLAGTVIHIVSLMINVINTVGLYGYVYKKQFYLQSFWKIIFIISVIDVIVTTLYYRFKEASSQEELIFGAIFTFIVLYPHLLGLYRYGFQKQKLA</sequence>
<keyword evidence="1" id="KW-0472">Membrane</keyword>
<feature type="transmembrane region" description="Helical" evidence="1">
    <location>
        <begin position="91"/>
        <end position="109"/>
    </location>
</feature>